<dbReference type="PANTHER" id="PTHR43105">
    <property type="entry name" value="RESPIRATORY NITRATE REDUCTASE"/>
    <property type="match status" value="1"/>
</dbReference>
<evidence type="ECO:0000256" key="4">
    <source>
        <dbReference type="ARBA" id="ARBA00022485"/>
    </source>
</evidence>
<dbReference type="InterPro" id="IPR050123">
    <property type="entry name" value="Prok_molybdopt-oxidoreductase"/>
</dbReference>
<evidence type="ECO:0000259" key="12">
    <source>
        <dbReference type="Pfam" id="PF01568"/>
    </source>
</evidence>
<dbReference type="InterPro" id="IPR009010">
    <property type="entry name" value="Asp_de-COase-like_dom_sf"/>
</dbReference>
<keyword evidence="6" id="KW-0479">Metal-binding</keyword>
<evidence type="ECO:0000256" key="7">
    <source>
        <dbReference type="ARBA" id="ARBA00023002"/>
    </source>
</evidence>
<proteinExistence type="inferred from homology"/>
<feature type="domain" description="Molybdopterin dinucleotide-binding" evidence="12">
    <location>
        <begin position="644"/>
        <end position="752"/>
    </location>
</feature>
<protein>
    <submittedName>
        <fullName evidence="13">FdhF/YdeP family oxidoreductase</fullName>
    </submittedName>
</protein>
<dbReference type="InterPro" id="IPR010046">
    <property type="entry name" value="Mopterin_OxRdtse_a_bac"/>
</dbReference>
<evidence type="ECO:0000256" key="6">
    <source>
        <dbReference type="ARBA" id="ARBA00022723"/>
    </source>
</evidence>
<dbReference type="InterPro" id="IPR006656">
    <property type="entry name" value="Mopterin_OxRdtase"/>
</dbReference>
<comment type="similarity">
    <text evidence="3">Belongs to the prokaryotic molybdopterin-containing oxidoreductase family.</text>
</comment>
<name>A0ABS4AKB0_9PROT</name>
<evidence type="ECO:0000259" key="11">
    <source>
        <dbReference type="Pfam" id="PF00384"/>
    </source>
</evidence>
<sequence length="778" mass="86307">MTNREDTVHYDSPSGGWGSLRGMTRVFGKEWATPLAIETLMRQNKPGGFMCVSCSWAKPADHHTFEFCENGAKATLWDLTTRRCTPDFFAGHTVTELREWKDYDLEQQGRLTHPLRYDRETDRYVPCSWDEAFDAIGRELRALDPKSVIFYASGKASLEASYLYALFARLYGHNNLPDSSNMCHETTSVALKKVIGASVGTCVFDDLAKCDAMFFFGQNTGTNSPRFLHPLQDAAKRGVPIVTFNPVREKGLESFRNPQSPLEMLAGKETAISSQYHQVRPGGDIAVVMGMCKHVFAADDAAKAEGRRVLDVDFIQHHTTGLDAFEAKVRATSWDDIERESGLTREAIEGAAQVYVEADRVIAIYGMGLTQHTHGFENVAMLVNLLLLKGNIGREGTGISPVRGHSNVQGQRTVGISEKPELVPLDKIAQQFGFEPPRDKGMNTVEACGGILSGEVKGFIGLGGNFVRAIPERDMMEHAWTRMRLTVQVATKLNRSHLVNGEVAYLLPCLSRTEEDIQASGPQAVSMEDTFSCIHGSIARRRPASEQLKSEVAIVAGLAQATLEPNPRVKWADWVGNYALIRDLIAETYAEEFHDFNARLFTPGGFYRGNSARERIWKTAARRAVFTAPETLTSVGFEDAPGRYRLITMRSNDQFNTTIYGYSDRLRGIEGTRDVLLINPEEMRRAELQEGQVVSLVGDAGDGVHREVQGLVVTPFDLPDGCLGAYYPEMNPLMPVWHHDQMSKTPAAKSVPVRIKASGEFAKREDRLEPPGHATRPG</sequence>
<evidence type="ECO:0000256" key="5">
    <source>
        <dbReference type="ARBA" id="ARBA00022505"/>
    </source>
</evidence>
<accession>A0ABS4AKB0</accession>
<evidence type="ECO:0000313" key="14">
    <source>
        <dbReference type="Proteomes" id="UP000681594"/>
    </source>
</evidence>
<evidence type="ECO:0000256" key="8">
    <source>
        <dbReference type="ARBA" id="ARBA00023004"/>
    </source>
</evidence>
<dbReference type="SUPFAM" id="SSF50692">
    <property type="entry name" value="ADC-like"/>
    <property type="match status" value="1"/>
</dbReference>
<keyword evidence="8" id="KW-0408">Iron</keyword>
<comment type="cofactor">
    <cofactor evidence="1">
        <name>Mo-bis(molybdopterin guanine dinucleotide)</name>
        <dbReference type="ChEBI" id="CHEBI:60539"/>
    </cofactor>
</comment>
<keyword evidence="14" id="KW-1185">Reference proteome</keyword>
<dbReference type="RefSeq" id="WP_209381206.1">
    <property type="nucleotide sequence ID" value="NZ_JAGIZB010000023.1"/>
</dbReference>
<evidence type="ECO:0000256" key="1">
    <source>
        <dbReference type="ARBA" id="ARBA00001942"/>
    </source>
</evidence>
<dbReference type="Gene3D" id="3.40.228.10">
    <property type="entry name" value="Dimethylsulfoxide Reductase, domain 2"/>
    <property type="match status" value="1"/>
</dbReference>
<evidence type="ECO:0000256" key="2">
    <source>
        <dbReference type="ARBA" id="ARBA00001966"/>
    </source>
</evidence>
<dbReference type="Gene3D" id="3.40.50.740">
    <property type="match status" value="1"/>
</dbReference>
<dbReference type="NCBIfam" id="TIGR01701">
    <property type="entry name" value="Fdhalpha-like"/>
    <property type="match status" value="1"/>
</dbReference>
<keyword evidence="5" id="KW-0500">Molybdenum</keyword>
<gene>
    <name evidence="13" type="ORF">J8J14_19345</name>
</gene>
<evidence type="ECO:0000256" key="10">
    <source>
        <dbReference type="SAM" id="MobiDB-lite"/>
    </source>
</evidence>
<dbReference type="Gene3D" id="2.40.40.20">
    <property type="match status" value="1"/>
</dbReference>
<keyword evidence="4" id="KW-0004">4Fe-4S</keyword>
<dbReference type="Pfam" id="PF01568">
    <property type="entry name" value="Molydop_binding"/>
    <property type="match status" value="1"/>
</dbReference>
<evidence type="ECO:0000256" key="9">
    <source>
        <dbReference type="ARBA" id="ARBA00023014"/>
    </source>
</evidence>
<dbReference type="InterPro" id="IPR041953">
    <property type="entry name" value="YdeP_MopB"/>
</dbReference>
<feature type="compositionally biased region" description="Basic and acidic residues" evidence="10">
    <location>
        <begin position="761"/>
        <end position="770"/>
    </location>
</feature>
<dbReference type="EMBL" id="JAGIZB010000023">
    <property type="protein sequence ID" value="MBP0446935.1"/>
    <property type="molecule type" value="Genomic_DNA"/>
</dbReference>
<keyword evidence="9" id="KW-0411">Iron-sulfur</keyword>
<comment type="caution">
    <text evidence="13">The sequence shown here is derived from an EMBL/GenBank/DDBJ whole genome shotgun (WGS) entry which is preliminary data.</text>
</comment>
<dbReference type="InterPro" id="IPR037951">
    <property type="entry name" value="MopB_CT_YdeP"/>
</dbReference>
<dbReference type="CDD" id="cd02787">
    <property type="entry name" value="MopB_CT_ydeP"/>
    <property type="match status" value="1"/>
</dbReference>
<keyword evidence="7" id="KW-0560">Oxidoreductase</keyword>
<dbReference type="SUPFAM" id="SSF53706">
    <property type="entry name" value="Formate dehydrogenase/DMSO reductase, domains 1-3"/>
    <property type="match status" value="1"/>
</dbReference>
<feature type="domain" description="Molybdopterin oxidoreductase" evidence="11">
    <location>
        <begin position="110"/>
        <end position="410"/>
    </location>
</feature>
<dbReference type="PANTHER" id="PTHR43105:SF4">
    <property type="entry name" value="PROTEIN YDEP"/>
    <property type="match status" value="1"/>
</dbReference>
<dbReference type="PIRSF" id="PIRSF000144">
    <property type="entry name" value="CbbBc"/>
    <property type="match status" value="1"/>
</dbReference>
<organism evidence="13 14">
    <name type="scientific">Pararoseomonas baculiformis</name>
    <dbReference type="NCBI Taxonomy" id="2820812"/>
    <lineage>
        <taxon>Bacteria</taxon>
        <taxon>Pseudomonadati</taxon>
        <taxon>Pseudomonadota</taxon>
        <taxon>Alphaproteobacteria</taxon>
        <taxon>Acetobacterales</taxon>
        <taxon>Acetobacteraceae</taxon>
        <taxon>Pararoseomonas</taxon>
    </lineage>
</organism>
<evidence type="ECO:0000313" key="13">
    <source>
        <dbReference type="EMBL" id="MBP0446935.1"/>
    </source>
</evidence>
<comment type="cofactor">
    <cofactor evidence="2">
        <name>[4Fe-4S] cluster</name>
        <dbReference type="ChEBI" id="CHEBI:49883"/>
    </cofactor>
</comment>
<dbReference type="Proteomes" id="UP000681594">
    <property type="component" value="Unassembled WGS sequence"/>
</dbReference>
<feature type="region of interest" description="Disordered" evidence="10">
    <location>
        <begin position="759"/>
        <end position="778"/>
    </location>
</feature>
<reference evidence="13 14" key="1">
    <citation type="submission" date="2021-03" db="EMBL/GenBank/DDBJ databases">
        <authorList>
            <person name="So Y."/>
        </authorList>
    </citation>
    <scope>NUCLEOTIDE SEQUENCE [LARGE SCALE GENOMIC DNA]</scope>
    <source>
        <strain evidence="13 14">SSH11</strain>
    </source>
</reference>
<dbReference type="CDD" id="cd02767">
    <property type="entry name" value="MopB_ydeP"/>
    <property type="match status" value="1"/>
</dbReference>
<dbReference type="InterPro" id="IPR006657">
    <property type="entry name" value="MoPterin_dinucl-bd_dom"/>
</dbReference>
<evidence type="ECO:0000256" key="3">
    <source>
        <dbReference type="ARBA" id="ARBA00010312"/>
    </source>
</evidence>
<dbReference type="Pfam" id="PF00384">
    <property type="entry name" value="Molybdopterin"/>
    <property type="match status" value="1"/>
</dbReference>